<accession>A0ABX2RRS4</accession>
<keyword evidence="3" id="KW-1185">Reference proteome</keyword>
<keyword evidence="1" id="KW-0472">Membrane</keyword>
<comment type="caution">
    <text evidence="2">The sequence shown here is derived from an EMBL/GenBank/DDBJ whole genome shotgun (WGS) entry which is preliminary data.</text>
</comment>
<dbReference type="EMBL" id="JACCCQ010000001">
    <property type="protein sequence ID" value="NYF59237.1"/>
    <property type="molecule type" value="Genomic_DNA"/>
</dbReference>
<protein>
    <recommendedName>
        <fullName evidence="4">ABC-2 type transport system permease protein</fullName>
    </recommendedName>
</protein>
<evidence type="ECO:0000313" key="3">
    <source>
        <dbReference type="Proteomes" id="UP000631553"/>
    </source>
</evidence>
<keyword evidence="1" id="KW-1133">Transmembrane helix</keyword>
<dbReference type="Proteomes" id="UP000631553">
    <property type="component" value="Unassembled WGS sequence"/>
</dbReference>
<feature type="transmembrane region" description="Helical" evidence="1">
    <location>
        <begin position="26"/>
        <end position="47"/>
    </location>
</feature>
<name>A0ABX2RRS4_9ACTN</name>
<evidence type="ECO:0000256" key="1">
    <source>
        <dbReference type="SAM" id="Phobius"/>
    </source>
</evidence>
<reference evidence="2 3" key="1">
    <citation type="submission" date="2020-07" db="EMBL/GenBank/DDBJ databases">
        <title>Sequencing the genomes of 1000 actinobacteria strains.</title>
        <authorList>
            <person name="Klenk H.-P."/>
        </authorList>
    </citation>
    <scope>NUCLEOTIDE SEQUENCE [LARGE SCALE GENOMIC DNA]</scope>
    <source>
        <strain evidence="2 3">DSM 43814</strain>
    </source>
</reference>
<dbReference type="RefSeq" id="WP_179804959.1">
    <property type="nucleotide sequence ID" value="NZ_JACCCQ010000001.1"/>
</dbReference>
<organism evidence="2 3">
    <name type="scientific">Micromonospora purpureochromogenes</name>
    <dbReference type="NCBI Taxonomy" id="47872"/>
    <lineage>
        <taxon>Bacteria</taxon>
        <taxon>Bacillati</taxon>
        <taxon>Actinomycetota</taxon>
        <taxon>Actinomycetes</taxon>
        <taxon>Micromonosporales</taxon>
        <taxon>Micromonosporaceae</taxon>
        <taxon>Micromonospora</taxon>
    </lineage>
</organism>
<evidence type="ECO:0008006" key="4">
    <source>
        <dbReference type="Google" id="ProtNLM"/>
    </source>
</evidence>
<proteinExistence type="predicted"/>
<keyword evidence="1" id="KW-0812">Transmembrane</keyword>
<sequence>MARGLDVRRLAAIDMWGPAGARWRRWIILAEFLLGVFGGGALGLDLLSSGGGAGRTAVGLWLTGVAANYVPLSVHALTLVRPGALDAEIEGVDVPAELRHYTTAQLWVAVPLLLVPLAAAQQRRRR</sequence>
<evidence type="ECO:0000313" key="2">
    <source>
        <dbReference type="EMBL" id="NYF59237.1"/>
    </source>
</evidence>
<feature type="transmembrane region" description="Helical" evidence="1">
    <location>
        <begin position="59"/>
        <end position="80"/>
    </location>
</feature>
<gene>
    <name evidence="2" type="ORF">HDA35_005068</name>
</gene>